<evidence type="ECO:0000259" key="6">
    <source>
        <dbReference type="PROSITE" id="PS50262"/>
    </source>
</evidence>
<reference evidence="9" key="1">
    <citation type="submission" date="2012-12" db="EMBL/GenBank/DDBJ databases">
        <authorList>
            <person name="Hellsten U."/>
            <person name="Grimwood J."/>
            <person name="Chapman J.A."/>
            <person name="Shapiro H."/>
            <person name="Aerts A."/>
            <person name="Otillar R.P."/>
            <person name="Terry A.Y."/>
            <person name="Boore J.L."/>
            <person name="Simakov O."/>
            <person name="Marletaz F."/>
            <person name="Cho S.-J."/>
            <person name="Edsinger-Gonzales E."/>
            <person name="Havlak P."/>
            <person name="Kuo D.-H."/>
            <person name="Larsson T."/>
            <person name="Lv J."/>
            <person name="Arendt D."/>
            <person name="Savage R."/>
            <person name="Osoegawa K."/>
            <person name="de Jong P."/>
            <person name="Lindberg D.R."/>
            <person name="Seaver E.C."/>
            <person name="Weisblat D.A."/>
            <person name="Putnam N.H."/>
            <person name="Grigoriev I.V."/>
            <person name="Rokhsar D.S."/>
        </authorList>
    </citation>
    <scope>NUCLEOTIDE SEQUENCE</scope>
    <source>
        <strain evidence="9">I ESC-2004</strain>
    </source>
</reference>
<keyword evidence="4 5" id="KW-0472">Membrane</keyword>
<reference evidence="7 9" key="2">
    <citation type="journal article" date="2013" name="Nature">
        <title>Insights into bilaterian evolution from three spiralian genomes.</title>
        <authorList>
            <person name="Simakov O."/>
            <person name="Marletaz F."/>
            <person name="Cho S.J."/>
            <person name="Edsinger-Gonzales E."/>
            <person name="Havlak P."/>
            <person name="Hellsten U."/>
            <person name="Kuo D.H."/>
            <person name="Larsson T."/>
            <person name="Lv J."/>
            <person name="Arendt D."/>
            <person name="Savage R."/>
            <person name="Osoegawa K."/>
            <person name="de Jong P."/>
            <person name="Grimwood J."/>
            <person name="Chapman J.A."/>
            <person name="Shapiro H."/>
            <person name="Aerts A."/>
            <person name="Otillar R.P."/>
            <person name="Terry A.Y."/>
            <person name="Boore J.L."/>
            <person name="Grigoriev I.V."/>
            <person name="Lindberg D.R."/>
            <person name="Seaver E.C."/>
            <person name="Weisblat D.A."/>
            <person name="Putnam N.H."/>
            <person name="Rokhsar D.S."/>
        </authorList>
    </citation>
    <scope>NUCLEOTIDE SEQUENCE</scope>
    <source>
        <strain evidence="7 9">I ESC-2004</strain>
    </source>
</reference>
<dbReference type="AlphaFoldDB" id="R7U4Q2"/>
<dbReference type="InterPro" id="IPR000276">
    <property type="entry name" value="GPCR_Rhodpsn"/>
</dbReference>
<gene>
    <name evidence="7" type="ORF">CAPTEDRAFT_207810</name>
</gene>
<comment type="subcellular location">
    <subcellularLocation>
        <location evidence="1">Membrane</location>
    </subcellularLocation>
</comment>
<keyword evidence="3 5" id="KW-1133">Transmembrane helix</keyword>
<dbReference type="InterPro" id="IPR052954">
    <property type="entry name" value="GPCR-Ligand_Int"/>
</dbReference>
<evidence type="ECO:0000256" key="5">
    <source>
        <dbReference type="SAM" id="Phobius"/>
    </source>
</evidence>
<dbReference type="InterPro" id="IPR017452">
    <property type="entry name" value="GPCR_Rhodpsn_7TM"/>
</dbReference>
<dbReference type="EMBL" id="KB308242">
    <property type="protein sequence ID" value="ELT98145.1"/>
    <property type="molecule type" value="Genomic_DNA"/>
</dbReference>
<evidence type="ECO:0000313" key="7">
    <source>
        <dbReference type="EMBL" id="ELT98145.1"/>
    </source>
</evidence>
<feature type="transmembrane region" description="Helical" evidence="5">
    <location>
        <begin position="64"/>
        <end position="83"/>
    </location>
</feature>
<dbReference type="PANTHER" id="PTHR46641:SF2">
    <property type="entry name" value="FMRFAMIDE RECEPTOR"/>
    <property type="match status" value="1"/>
</dbReference>
<proteinExistence type="predicted"/>
<evidence type="ECO:0000256" key="3">
    <source>
        <dbReference type="ARBA" id="ARBA00022989"/>
    </source>
</evidence>
<feature type="transmembrane region" description="Helical" evidence="5">
    <location>
        <begin position="28"/>
        <end position="52"/>
    </location>
</feature>
<dbReference type="EnsemblMetazoa" id="CapteT207810">
    <property type="protein sequence ID" value="CapteP207810"/>
    <property type="gene ID" value="CapteG207810"/>
</dbReference>
<evidence type="ECO:0000256" key="1">
    <source>
        <dbReference type="ARBA" id="ARBA00004370"/>
    </source>
</evidence>
<reference evidence="8" key="3">
    <citation type="submission" date="2015-06" db="UniProtKB">
        <authorList>
            <consortium name="EnsemblMetazoa"/>
        </authorList>
    </citation>
    <scope>IDENTIFICATION</scope>
</reference>
<dbReference type="GO" id="GO:0004930">
    <property type="term" value="F:G protein-coupled receptor activity"/>
    <property type="evidence" value="ECO:0007669"/>
    <property type="project" value="InterPro"/>
</dbReference>
<evidence type="ECO:0000256" key="4">
    <source>
        <dbReference type="ARBA" id="ARBA00023136"/>
    </source>
</evidence>
<sequence>MTSAEELMRVTEAGLTEAELKECRDFSIFGGVFIALFVVVGMIGNTMTVLVFRKASNRTSTMYLISNLAIVDGLVTLIFSPAILPATFHSLGNIYITYVSNLAFTLNQISIFFIALLVWQRYISMCKPHSAQKWTKISTLRIMAISAVALSIVAYFPGFFKFTLTKLPNGEYKAISTPLGSNMLFYYLHTVVVINLISYLLPMIVIAFATIRLMQSLRQQSTSMSSQQAKRQLTLSVVVIVMLFTFLQVFRPIRYILIWVYHPYTEAVGCQGPLMHYGQITPFATILNSSVNFIIYVLCAKGFRKKVFDIICRSSSVEPASGTSGGTLDDK</sequence>
<dbReference type="PROSITE" id="PS50262">
    <property type="entry name" value="G_PROTEIN_RECEP_F1_2"/>
    <property type="match status" value="1"/>
</dbReference>
<protein>
    <recommendedName>
        <fullName evidence="6">G-protein coupled receptors family 1 profile domain-containing protein</fullName>
    </recommendedName>
</protein>
<dbReference type="GO" id="GO:0016020">
    <property type="term" value="C:membrane"/>
    <property type="evidence" value="ECO:0007669"/>
    <property type="project" value="UniProtKB-SubCell"/>
</dbReference>
<organism evidence="7">
    <name type="scientific">Capitella teleta</name>
    <name type="common">Polychaete worm</name>
    <dbReference type="NCBI Taxonomy" id="283909"/>
    <lineage>
        <taxon>Eukaryota</taxon>
        <taxon>Metazoa</taxon>
        <taxon>Spiralia</taxon>
        <taxon>Lophotrochozoa</taxon>
        <taxon>Annelida</taxon>
        <taxon>Polychaeta</taxon>
        <taxon>Sedentaria</taxon>
        <taxon>Scolecida</taxon>
        <taxon>Capitellidae</taxon>
        <taxon>Capitella</taxon>
    </lineage>
</organism>
<keyword evidence="2 5" id="KW-0812">Transmembrane</keyword>
<evidence type="ECO:0000256" key="2">
    <source>
        <dbReference type="ARBA" id="ARBA00022692"/>
    </source>
</evidence>
<feature type="transmembrane region" description="Helical" evidence="5">
    <location>
        <begin position="280"/>
        <end position="299"/>
    </location>
</feature>
<dbReference type="PRINTS" id="PR00237">
    <property type="entry name" value="GPCRRHODOPSN"/>
</dbReference>
<name>R7U4Q2_CAPTE</name>
<accession>R7U4Q2</accession>
<dbReference type="Pfam" id="PF00001">
    <property type="entry name" value="7tm_1"/>
    <property type="match status" value="1"/>
</dbReference>
<feature type="transmembrane region" description="Helical" evidence="5">
    <location>
        <begin position="232"/>
        <end position="250"/>
    </location>
</feature>
<dbReference type="OMA" id="DYEGNDY"/>
<dbReference type="HOGENOM" id="CLU_009579_24_7_1"/>
<keyword evidence="9" id="KW-1185">Reference proteome</keyword>
<dbReference type="Gene3D" id="1.20.1070.10">
    <property type="entry name" value="Rhodopsin 7-helix transmembrane proteins"/>
    <property type="match status" value="1"/>
</dbReference>
<feature type="transmembrane region" description="Helical" evidence="5">
    <location>
        <begin position="184"/>
        <end position="211"/>
    </location>
</feature>
<feature type="transmembrane region" description="Helical" evidence="5">
    <location>
        <begin position="140"/>
        <end position="164"/>
    </location>
</feature>
<dbReference type="SUPFAM" id="SSF81321">
    <property type="entry name" value="Family A G protein-coupled receptor-like"/>
    <property type="match status" value="1"/>
</dbReference>
<dbReference type="Proteomes" id="UP000014760">
    <property type="component" value="Unassembled WGS sequence"/>
</dbReference>
<feature type="transmembrane region" description="Helical" evidence="5">
    <location>
        <begin position="95"/>
        <end position="119"/>
    </location>
</feature>
<dbReference type="PANTHER" id="PTHR46641">
    <property type="entry name" value="FMRFAMIDE RECEPTOR-RELATED"/>
    <property type="match status" value="1"/>
</dbReference>
<evidence type="ECO:0000313" key="9">
    <source>
        <dbReference type="Proteomes" id="UP000014760"/>
    </source>
</evidence>
<feature type="domain" description="G-protein coupled receptors family 1 profile" evidence="6">
    <location>
        <begin position="44"/>
        <end position="296"/>
    </location>
</feature>
<evidence type="ECO:0000313" key="8">
    <source>
        <dbReference type="EnsemblMetazoa" id="CapteP207810"/>
    </source>
</evidence>
<dbReference type="EMBL" id="AMQN01002110">
    <property type="status" value="NOT_ANNOTATED_CDS"/>
    <property type="molecule type" value="Genomic_DNA"/>
</dbReference>